<evidence type="ECO:0000313" key="2">
    <source>
        <dbReference type="Proteomes" id="UP000244174"/>
    </source>
</evidence>
<sequence>MQVFRSNGKLLITGEYAVLDGAKSLAVPTTKGQSLEVSEGETGLISWKSLDENDNIWFESDFRINEGDFQPLLNLDKPEDKETAKRLQQLLRSCFRMNPAAFSDKGYSITTKLDFNRKWGLGTSSTLVNNLAQWLQVDAYKLLEESFGGSGYDIAVAKSDLPITYQLTANGPAAYTADFDPPFKDQLFFVYLNRKQNSREAIAHYRNTPKEDIQGLTEKISGITEQIITSENILEFRMLLQAHEMLIAKAINTPRIKEELFPDYPGLIKSLGGWGGDFILATGGEEEQEYFKKKGYDTIFSYKDLIK</sequence>
<accession>A0A2T6ACZ3</accession>
<protein>
    <submittedName>
        <fullName evidence="1">Mevalonate kinase</fullName>
    </submittedName>
</protein>
<keyword evidence="1" id="KW-0808">Transferase</keyword>
<keyword evidence="1" id="KW-0418">Kinase</keyword>
<dbReference type="RefSeq" id="WP_108173059.1">
    <property type="nucleotide sequence ID" value="NZ_QBKQ01000004.1"/>
</dbReference>
<dbReference type="Gene3D" id="3.30.230.10">
    <property type="match status" value="1"/>
</dbReference>
<dbReference type="OrthoDB" id="5288719at2"/>
<evidence type="ECO:0000313" key="1">
    <source>
        <dbReference type="EMBL" id="PTX41687.1"/>
    </source>
</evidence>
<proteinExistence type="predicted"/>
<reference evidence="1 2" key="1">
    <citation type="submission" date="2018-04" db="EMBL/GenBank/DDBJ databases">
        <title>Genomic Encyclopedia of Archaeal and Bacterial Type Strains, Phase II (KMG-II): from individual species to whole genera.</title>
        <authorList>
            <person name="Goeker M."/>
        </authorList>
    </citation>
    <scope>NUCLEOTIDE SEQUENCE [LARGE SCALE GENOMIC DNA]</scope>
    <source>
        <strain evidence="1 2">DSM 23082</strain>
    </source>
</reference>
<name>A0A2T6ACZ3_9FLAO</name>
<gene>
    <name evidence="1" type="ORF">C8P64_3187</name>
</gene>
<dbReference type="AlphaFoldDB" id="A0A2T6ACZ3"/>
<dbReference type="EMBL" id="QBKQ01000004">
    <property type="protein sequence ID" value="PTX41687.1"/>
    <property type="molecule type" value="Genomic_DNA"/>
</dbReference>
<keyword evidence="2" id="KW-1185">Reference proteome</keyword>
<dbReference type="Proteomes" id="UP000244174">
    <property type="component" value="Unassembled WGS sequence"/>
</dbReference>
<dbReference type="InterPro" id="IPR020568">
    <property type="entry name" value="Ribosomal_Su5_D2-typ_SF"/>
</dbReference>
<organism evidence="1 2">
    <name type="scientific">Christiangramia gaetbulicola</name>
    <dbReference type="NCBI Taxonomy" id="703340"/>
    <lineage>
        <taxon>Bacteria</taxon>
        <taxon>Pseudomonadati</taxon>
        <taxon>Bacteroidota</taxon>
        <taxon>Flavobacteriia</taxon>
        <taxon>Flavobacteriales</taxon>
        <taxon>Flavobacteriaceae</taxon>
        <taxon>Christiangramia</taxon>
    </lineage>
</organism>
<dbReference type="SUPFAM" id="SSF54211">
    <property type="entry name" value="Ribosomal protein S5 domain 2-like"/>
    <property type="match status" value="1"/>
</dbReference>
<dbReference type="GO" id="GO:0016301">
    <property type="term" value="F:kinase activity"/>
    <property type="evidence" value="ECO:0007669"/>
    <property type="project" value="UniProtKB-KW"/>
</dbReference>
<dbReference type="NCBIfam" id="NF040656">
    <property type="entry name" value="GHMP_GYDIA"/>
    <property type="match status" value="1"/>
</dbReference>
<comment type="caution">
    <text evidence="1">The sequence shown here is derived from an EMBL/GenBank/DDBJ whole genome shotgun (WGS) entry which is preliminary data.</text>
</comment>
<dbReference type="InterPro" id="IPR047765">
    <property type="entry name" value="GHMP_GYDIA-like"/>
</dbReference>
<dbReference type="InterPro" id="IPR014721">
    <property type="entry name" value="Ribsml_uS5_D2-typ_fold_subgr"/>
</dbReference>